<protein>
    <submittedName>
        <fullName evidence="1">Uncharacterized protein</fullName>
    </submittedName>
</protein>
<evidence type="ECO:0000313" key="2">
    <source>
        <dbReference type="EMBL" id="CAH0516509.1"/>
    </source>
</evidence>
<sequence>MHQMRTPIDEVIGDVEDEWGIIHNPKFQRQQSRQSSSRIRMETTFRGVQVSLAIVAVQTPHVPPHRRRQRIRAMWAFDAELLDSPTTYCFVQRPMLDVGFLTLAHFEAYVLDRLEFAAHRYSEWFIGSRPSSIVPMSIVASRCPVREKTITRTCNKAVKKIEKTTKLLTQHYSLHTSDSKDNDKHQCVKQIQKMAKVSSVSWTQPVDIDPRYMNYEHSPAYRARRMENLARRNALQSSRRRSHQVHTSFK</sequence>
<dbReference type="EMBL" id="CAKLCB010000172">
    <property type="protein sequence ID" value="CAH0516509.1"/>
    <property type="molecule type" value="Genomic_DNA"/>
</dbReference>
<gene>
    <name evidence="2" type="ORF">PBS001_LOCUS3174</name>
    <name evidence="1" type="ORF">PBS003_LOCUS8079</name>
</gene>
<dbReference type="Proteomes" id="UP001160483">
    <property type="component" value="Unassembled WGS sequence"/>
</dbReference>
<name>A0AAU9L8N2_9STRA</name>
<evidence type="ECO:0000313" key="4">
    <source>
        <dbReference type="Proteomes" id="UP001160483"/>
    </source>
</evidence>
<accession>A0AAU9L8N2</accession>
<proteinExistence type="predicted"/>
<comment type="caution">
    <text evidence="1">The sequence shown here is derived from an EMBL/GenBank/DDBJ whole genome shotgun (WGS) entry which is preliminary data.</text>
</comment>
<dbReference type="Proteomes" id="UP001158986">
    <property type="component" value="Unassembled WGS sequence"/>
</dbReference>
<dbReference type="AlphaFoldDB" id="A0AAU9L8N2"/>
<evidence type="ECO:0000313" key="1">
    <source>
        <dbReference type="EMBL" id="CAH0481473.1"/>
    </source>
</evidence>
<evidence type="ECO:0000313" key="3">
    <source>
        <dbReference type="Proteomes" id="UP001158986"/>
    </source>
</evidence>
<keyword evidence="3" id="KW-1185">Reference proteome</keyword>
<dbReference type="EMBL" id="CAKKTJ010000329">
    <property type="protein sequence ID" value="CAH0481473.1"/>
    <property type="molecule type" value="Genomic_DNA"/>
</dbReference>
<reference evidence="1 3" key="1">
    <citation type="submission" date="2021-11" db="EMBL/GenBank/DDBJ databases">
        <authorList>
            <person name="Islam A."/>
            <person name="Islam S."/>
            <person name="Flora M.S."/>
            <person name="Rahman M."/>
            <person name="Ziaur R.M."/>
            <person name="Epstein J.H."/>
            <person name="Hassan M."/>
            <person name="Klassen M."/>
            <person name="Woodard K."/>
            <person name="Webb A."/>
            <person name="Webby R.J."/>
            <person name="El Zowalaty M.E."/>
        </authorList>
    </citation>
    <scope>NUCLEOTIDE SEQUENCE</scope>
    <source>
        <strain evidence="2">Pbs1</strain>
        <strain evidence="1">Pbs3</strain>
    </source>
</reference>
<organism evidence="1 4">
    <name type="scientific">Peronospora belbahrii</name>
    <dbReference type="NCBI Taxonomy" id="622444"/>
    <lineage>
        <taxon>Eukaryota</taxon>
        <taxon>Sar</taxon>
        <taxon>Stramenopiles</taxon>
        <taxon>Oomycota</taxon>
        <taxon>Peronosporomycetes</taxon>
        <taxon>Peronosporales</taxon>
        <taxon>Peronosporaceae</taxon>
        <taxon>Peronospora</taxon>
    </lineage>
</organism>